<evidence type="ECO:0000256" key="5">
    <source>
        <dbReference type="ARBA" id="ARBA00022692"/>
    </source>
</evidence>
<feature type="transmembrane region" description="Helical" evidence="9">
    <location>
        <begin position="430"/>
        <end position="452"/>
    </location>
</feature>
<evidence type="ECO:0000256" key="6">
    <source>
        <dbReference type="ARBA" id="ARBA00022989"/>
    </source>
</evidence>
<keyword evidence="3" id="KW-0813">Transport</keyword>
<evidence type="ECO:0000259" key="10">
    <source>
        <dbReference type="PROSITE" id="PS50850"/>
    </source>
</evidence>
<dbReference type="GO" id="GO:0022857">
    <property type="term" value="F:transmembrane transporter activity"/>
    <property type="evidence" value="ECO:0007669"/>
    <property type="project" value="InterPro"/>
</dbReference>
<feature type="transmembrane region" description="Helical" evidence="9">
    <location>
        <begin position="292"/>
        <end position="317"/>
    </location>
</feature>
<feature type="transmembrane region" description="Helical" evidence="9">
    <location>
        <begin position="161"/>
        <end position="181"/>
    </location>
</feature>
<feature type="domain" description="Major facilitator superfamily (MFS) profile" evidence="10">
    <location>
        <begin position="33"/>
        <end position="491"/>
    </location>
</feature>
<organism evidence="11 12">
    <name type="scientific">Cellulomonas aerilata</name>
    <dbReference type="NCBI Taxonomy" id="515326"/>
    <lineage>
        <taxon>Bacteria</taxon>
        <taxon>Bacillati</taxon>
        <taxon>Actinomycetota</taxon>
        <taxon>Actinomycetes</taxon>
        <taxon>Micrococcales</taxon>
        <taxon>Cellulomonadaceae</taxon>
        <taxon>Cellulomonas</taxon>
    </lineage>
</organism>
<feature type="transmembrane region" description="Helical" evidence="9">
    <location>
        <begin position="357"/>
        <end position="378"/>
    </location>
</feature>
<dbReference type="InterPro" id="IPR011701">
    <property type="entry name" value="MFS"/>
</dbReference>
<dbReference type="Gene3D" id="1.20.1250.20">
    <property type="entry name" value="MFS general substrate transporter like domains"/>
    <property type="match status" value="1"/>
</dbReference>
<feature type="transmembrane region" description="Helical" evidence="9">
    <location>
        <begin position="329"/>
        <end position="350"/>
    </location>
</feature>
<feature type="transmembrane region" description="Helical" evidence="9">
    <location>
        <begin position="217"/>
        <end position="241"/>
    </location>
</feature>
<dbReference type="SUPFAM" id="SSF103473">
    <property type="entry name" value="MFS general substrate transporter"/>
    <property type="match status" value="1"/>
</dbReference>
<keyword evidence="5 9" id="KW-0812">Transmembrane</keyword>
<dbReference type="InterPro" id="IPR004638">
    <property type="entry name" value="EmrB-like"/>
</dbReference>
<comment type="similarity">
    <text evidence="2">Belongs to the major facilitator superfamily. EmrB family.</text>
</comment>
<feature type="transmembrane region" description="Helical" evidence="9">
    <location>
        <begin position="187"/>
        <end position="205"/>
    </location>
</feature>
<proteinExistence type="inferred from homology"/>
<dbReference type="OrthoDB" id="9812221at2"/>
<comment type="subcellular location">
    <subcellularLocation>
        <location evidence="1">Cell membrane</location>
        <topology evidence="1">Multi-pass membrane protein</topology>
    </subcellularLocation>
</comment>
<evidence type="ECO:0000256" key="3">
    <source>
        <dbReference type="ARBA" id="ARBA00022448"/>
    </source>
</evidence>
<sequence length="501" mass="51449">MTQAAEAPSTSSTAAHATATAGSDPHAARNRLVIGILIVSAFVVILNETIMSVALPTLMSDLGISATRAQWLTTGFLLTMAVVIPVTGFLLQRFRTRQIFLLAMTLFSIGTLIAAVAPGFAVLLAARVVQASGTAIMLPLLMTTAMTLVPAAARGRTMGNISIVIAVAPAIGPTISGVILAAFHWRYMFILVLPIAIAALVLGAVKIQDVTEPRKVPLDVLSVILSALAFGGLLYGLSAVGEGASHESQPVSPLVPVAVGVVALALFIGRQVRLAHVSAPLLDLRTFASKNFTISIVMIAVSSITLFGSLILLPMYMQSVLGLDTLTTGLLLLPGGLIMGVLSPLVGRVYDRAGPRALLVGGSVLVSGALWTMATALHAGTPAFMIPVVHVILSIGLAMTFTPLFSASLGSLEPRLYSHGSAILSTVQQVMGGAGTALFVTLLSTGAAARLAEGANATDATAAGVGRAFFVGALISLLAIAASFFIRKPQTVGGTPAPTMH</sequence>
<keyword evidence="12" id="KW-1185">Reference proteome</keyword>
<reference evidence="11 12" key="1">
    <citation type="submission" date="2019-07" db="EMBL/GenBank/DDBJ databases">
        <title>Whole genome shotgun sequence of Cellulomonas aerilata NBRC 106308.</title>
        <authorList>
            <person name="Hosoyama A."/>
            <person name="Uohara A."/>
            <person name="Ohji S."/>
            <person name="Ichikawa N."/>
        </authorList>
    </citation>
    <scope>NUCLEOTIDE SEQUENCE [LARGE SCALE GENOMIC DNA]</scope>
    <source>
        <strain evidence="11 12">NBRC 106308</strain>
    </source>
</reference>
<keyword evidence="6 9" id="KW-1133">Transmembrane helix</keyword>
<dbReference type="PRINTS" id="PR01036">
    <property type="entry name" value="TCRTETB"/>
</dbReference>
<dbReference type="CDD" id="cd17503">
    <property type="entry name" value="MFS_LmrB_MDR_like"/>
    <property type="match status" value="1"/>
</dbReference>
<dbReference type="Gene3D" id="1.20.1720.10">
    <property type="entry name" value="Multidrug resistance protein D"/>
    <property type="match status" value="1"/>
</dbReference>
<protein>
    <submittedName>
        <fullName evidence="11">MFS transporter</fullName>
    </submittedName>
</protein>
<dbReference type="EMBL" id="BJYY01000007">
    <property type="protein sequence ID" value="GEO33340.1"/>
    <property type="molecule type" value="Genomic_DNA"/>
</dbReference>
<dbReference type="InterPro" id="IPR020846">
    <property type="entry name" value="MFS_dom"/>
</dbReference>
<feature type="transmembrane region" description="Helical" evidence="9">
    <location>
        <begin position="464"/>
        <end position="486"/>
    </location>
</feature>
<evidence type="ECO:0000256" key="4">
    <source>
        <dbReference type="ARBA" id="ARBA00022475"/>
    </source>
</evidence>
<dbReference type="AlphaFoldDB" id="A0A512DAS4"/>
<feature type="transmembrane region" description="Helical" evidence="9">
    <location>
        <begin position="384"/>
        <end position="409"/>
    </location>
</feature>
<dbReference type="RefSeq" id="WP_146901070.1">
    <property type="nucleotide sequence ID" value="NZ_BAAARM010000002.1"/>
</dbReference>
<feature type="region of interest" description="Disordered" evidence="8">
    <location>
        <begin position="1"/>
        <end position="22"/>
    </location>
</feature>
<evidence type="ECO:0000256" key="1">
    <source>
        <dbReference type="ARBA" id="ARBA00004651"/>
    </source>
</evidence>
<dbReference type="GO" id="GO:0005886">
    <property type="term" value="C:plasma membrane"/>
    <property type="evidence" value="ECO:0007669"/>
    <property type="project" value="UniProtKB-SubCell"/>
</dbReference>
<feature type="transmembrane region" description="Helical" evidence="9">
    <location>
        <begin position="99"/>
        <end position="125"/>
    </location>
</feature>
<keyword evidence="4" id="KW-1003">Cell membrane</keyword>
<feature type="transmembrane region" description="Helical" evidence="9">
    <location>
        <begin position="131"/>
        <end position="149"/>
    </location>
</feature>
<dbReference type="PANTHER" id="PTHR42718">
    <property type="entry name" value="MAJOR FACILITATOR SUPERFAMILY MULTIDRUG TRANSPORTER MFSC"/>
    <property type="match status" value="1"/>
</dbReference>
<evidence type="ECO:0000313" key="12">
    <source>
        <dbReference type="Proteomes" id="UP000321181"/>
    </source>
</evidence>
<evidence type="ECO:0000256" key="2">
    <source>
        <dbReference type="ARBA" id="ARBA00008537"/>
    </source>
</evidence>
<dbReference type="Proteomes" id="UP000321181">
    <property type="component" value="Unassembled WGS sequence"/>
</dbReference>
<dbReference type="NCBIfam" id="TIGR00711">
    <property type="entry name" value="efflux_EmrB"/>
    <property type="match status" value="1"/>
</dbReference>
<dbReference type="PANTHER" id="PTHR42718:SF9">
    <property type="entry name" value="MAJOR FACILITATOR SUPERFAMILY MULTIDRUG TRANSPORTER MFSC"/>
    <property type="match status" value="1"/>
</dbReference>
<dbReference type="PROSITE" id="PS50850">
    <property type="entry name" value="MFS"/>
    <property type="match status" value="1"/>
</dbReference>
<comment type="caution">
    <text evidence="11">The sequence shown here is derived from an EMBL/GenBank/DDBJ whole genome shotgun (WGS) entry which is preliminary data.</text>
</comment>
<accession>A0A512DAS4</accession>
<evidence type="ECO:0000256" key="8">
    <source>
        <dbReference type="SAM" id="MobiDB-lite"/>
    </source>
</evidence>
<evidence type="ECO:0000256" key="9">
    <source>
        <dbReference type="SAM" id="Phobius"/>
    </source>
</evidence>
<dbReference type="InterPro" id="IPR036259">
    <property type="entry name" value="MFS_trans_sf"/>
</dbReference>
<feature type="transmembrane region" description="Helical" evidence="9">
    <location>
        <begin position="253"/>
        <end position="272"/>
    </location>
</feature>
<evidence type="ECO:0000313" key="11">
    <source>
        <dbReference type="EMBL" id="GEO33340.1"/>
    </source>
</evidence>
<feature type="transmembrane region" description="Helical" evidence="9">
    <location>
        <begin position="32"/>
        <end position="59"/>
    </location>
</feature>
<name>A0A512DAS4_9CELL</name>
<gene>
    <name evidence="11" type="primary">lmrB</name>
    <name evidence="11" type="ORF">CAE01nite_10650</name>
</gene>
<dbReference type="Pfam" id="PF07690">
    <property type="entry name" value="MFS_1"/>
    <property type="match status" value="1"/>
</dbReference>
<feature type="transmembrane region" description="Helical" evidence="9">
    <location>
        <begin position="71"/>
        <end position="92"/>
    </location>
</feature>
<evidence type="ECO:0000256" key="7">
    <source>
        <dbReference type="ARBA" id="ARBA00023136"/>
    </source>
</evidence>
<keyword evidence="7 9" id="KW-0472">Membrane</keyword>